<dbReference type="EMBL" id="MFJR01000007">
    <property type="protein sequence ID" value="OGG26780.1"/>
    <property type="molecule type" value="Genomic_DNA"/>
</dbReference>
<accession>A0A1F6AQ11</accession>
<evidence type="ECO:0000256" key="6">
    <source>
        <dbReference type="SAM" id="MobiDB-lite"/>
    </source>
</evidence>
<evidence type="ECO:0000256" key="1">
    <source>
        <dbReference type="ARBA" id="ARBA00010797"/>
    </source>
</evidence>
<comment type="similarity">
    <text evidence="1">Belongs to the bacterial ribosomal protein bL27 family.</text>
</comment>
<comment type="caution">
    <text evidence="7">The sequence shown here is derived from an EMBL/GenBank/DDBJ whole genome shotgun (WGS) entry which is preliminary data.</text>
</comment>
<dbReference type="GO" id="GO:0005840">
    <property type="term" value="C:ribosome"/>
    <property type="evidence" value="ECO:0007669"/>
    <property type="project" value="UniProtKB-KW"/>
</dbReference>
<evidence type="ECO:0000256" key="5">
    <source>
        <dbReference type="ARBA" id="ARBA00035477"/>
    </source>
</evidence>
<dbReference type="FunFam" id="2.40.50.100:FF:000060">
    <property type="entry name" value="Apicoplast ribosomal protein L27"/>
    <property type="match status" value="1"/>
</dbReference>
<gene>
    <name evidence="7" type="ORF">A2960_01240</name>
</gene>
<evidence type="ECO:0000313" key="7">
    <source>
        <dbReference type="EMBL" id="OGG26780.1"/>
    </source>
</evidence>
<evidence type="ECO:0000256" key="3">
    <source>
        <dbReference type="ARBA" id="ARBA00023274"/>
    </source>
</evidence>
<evidence type="ECO:0000313" key="8">
    <source>
        <dbReference type="Proteomes" id="UP000176609"/>
    </source>
</evidence>
<name>A0A1F6AQ11_9BACT</name>
<dbReference type="PANTHER" id="PTHR15893:SF0">
    <property type="entry name" value="LARGE RIBOSOMAL SUBUNIT PROTEIN BL27M"/>
    <property type="match status" value="1"/>
</dbReference>
<protein>
    <recommendedName>
        <fullName evidence="4">Large ribosomal subunit protein bL27</fullName>
    </recommendedName>
    <alternativeName>
        <fullName evidence="5">50S ribosomal protein L27</fullName>
    </alternativeName>
</protein>
<dbReference type="Gene3D" id="2.40.50.100">
    <property type="match status" value="1"/>
</dbReference>
<keyword evidence="3" id="KW-0687">Ribonucleoprotein</keyword>
<keyword evidence="2 7" id="KW-0689">Ribosomal protein</keyword>
<proteinExistence type="inferred from homology"/>
<dbReference type="Proteomes" id="UP000176609">
    <property type="component" value="Unassembled WGS sequence"/>
</dbReference>
<dbReference type="GO" id="GO:1990904">
    <property type="term" value="C:ribonucleoprotein complex"/>
    <property type="evidence" value="ECO:0007669"/>
    <property type="project" value="UniProtKB-KW"/>
</dbReference>
<dbReference type="GO" id="GO:0006412">
    <property type="term" value="P:translation"/>
    <property type="evidence" value="ECO:0007669"/>
    <property type="project" value="InterPro"/>
</dbReference>
<organism evidence="7 8">
    <name type="scientific">Candidatus Gottesmanbacteria bacterium RIFCSPLOWO2_01_FULL_39_12b</name>
    <dbReference type="NCBI Taxonomy" id="1798388"/>
    <lineage>
        <taxon>Bacteria</taxon>
        <taxon>Candidatus Gottesmaniibacteriota</taxon>
    </lineage>
</organism>
<dbReference type="PANTHER" id="PTHR15893">
    <property type="entry name" value="RIBOSOMAL PROTEIN L27"/>
    <property type="match status" value="1"/>
</dbReference>
<dbReference type="AlphaFoldDB" id="A0A1F6AQ11"/>
<dbReference type="InterPro" id="IPR001684">
    <property type="entry name" value="Ribosomal_bL27"/>
</dbReference>
<dbReference type="Pfam" id="PF01016">
    <property type="entry name" value="Ribosomal_L27"/>
    <property type="match status" value="1"/>
</dbReference>
<reference evidence="7 8" key="1">
    <citation type="journal article" date="2016" name="Nat. Commun.">
        <title>Thousands of microbial genomes shed light on interconnected biogeochemical processes in an aquifer system.</title>
        <authorList>
            <person name="Anantharaman K."/>
            <person name="Brown C.T."/>
            <person name="Hug L.A."/>
            <person name="Sharon I."/>
            <person name="Castelle C.J."/>
            <person name="Probst A.J."/>
            <person name="Thomas B.C."/>
            <person name="Singh A."/>
            <person name="Wilkins M.J."/>
            <person name="Karaoz U."/>
            <person name="Brodie E.L."/>
            <person name="Williams K.H."/>
            <person name="Hubbard S.S."/>
            <person name="Banfield J.F."/>
        </authorList>
    </citation>
    <scope>NUCLEOTIDE SEQUENCE [LARGE SCALE GENOMIC DNA]</scope>
</reference>
<evidence type="ECO:0000256" key="4">
    <source>
        <dbReference type="ARBA" id="ARBA00035175"/>
    </source>
</evidence>
<dbReference type="SUPFAM" id="SSF110324">
    <property type="entry name" value="Ribosomal L27 protein-like"/>
    <property type="match status" value="1"/>
</dbReference>
<dbReference type="PRINTS" id="PR00063">
    <property type="entry name" value="RIBOSOMALL27"/>
</dbReference>
<dbReference type="GO" id="GO:0003735">
    <property type="term" value="F:structural constituent of ribosome"/>
    <property type="evidence" value="ECO:0007669"/>
    <property type="project" value="InterPro"/>
</dbReference>
<evidence type="ECO:0000256" key="2">
    <source>
        <dbReference type="ARBA" id="ARBA00022980"/>
    </source>
</evidence>
<sequence>MAHIKTGGTTKGNRDSRSKRLGVKVYGGASVKAGNIIIRQKGSKYHSGDGTKLGRDFTIFALKNGTVHFKRKLDRNIVEVIGLAA</sequence>
<feature type="region of interest" description="Disordered" evidence="6">
    <location>
        <begin position="1"/>
        <end position="20"/>
    </location>
</feature>